<dbReference type="EMBL" id="RWGY01000026">
    <property type="protein sequence ID" value="TVU22852.1"/>
    <property type="molecule type" value="Genomic_DNA"/>
</dbReference>
<organism evidence="2 3">
    <name type="scientific">Eragrostis curvula</name>
    <name type="common">weeping love grass</name>
    <dbReference type="NCBI Taxonomy" id="38414"/>
    <lineage>
        <taxon>Eukaryota</taxon>
        <taxon>Viridiplantae</taxon>
        <taxon>Streptophyta</taxon>
        <taxon>Embryophyta</taxon>
        <taxon>Tracheophyta</taxon>
        <taxon>Spermatophyta</taxon>
        <taxon>Magnoliopsida</taxon>
        <taxon>Liliopsida</taxon>
        <taxon>Poales</taxon>
        <taxon>Poaceae</taxon>
        <taxon>PACMAD clade</taxon>
        <taxon>Chloridoideae</taxon>
        <taxon>Eragrostideae</taxon>
        <taxon>Eragrostidinae</taxon>
        <taxon>Eragrostis</taxon>
    </lineage>
</organism>
<sequence>MAVGWQHWVVAERERRTRAIMGRALRGPTRGKFSPIPIDKARPISPPTRLVRAGRQCLTPRRPLRPRPRIDELAPGGGCEIRRSSPNARTSKSSSDPHLRRPRPTEATNQASSSSSTPVPAADRRWEGAAKGREGACAALRPCEAWRSTSSLSHSGLRSLPSF</sequence>
<keyword evidence="3" id="KW-1185">Reference proteome</keyword>
<dbReference type="Proteomes" id="UP000324897">
    <property type="component" value="Unassembled WGS sequence"/>
</dbReference>
<dbReference type="AlphaFoldDB" id="A0A5J9UGS8"/>
<feature type="compositionally biased region" description="Basic and acidic residues" evidence="1">
    <location>
        <begin position="122"/>
        <end position="134"/>
    </location>
</feature>
<evidence type="ECO:0000313" key="3">
    <source>
        <dbReference type="Proteomes" id="UP000324897"/>
    </source>
</evidence>
<feature type="region of interest" description="Disordered" evidence="1">
    <location>
        <begin position="26"/>
        <end position="134"/>
    </location>
</feature>
<name>A0A5J9UGS8_9POAL</name>
<evidence type="ECO:0000313" key="2">
    <source>
        <dbReference type="EMBL" id="TVU22852.1"/>
    </source>
</evidence>
<comment type="caution">
    <text evidence="2">The sequence shown here is derived from an EMBL/GenBank/DDBJ whole genome shotgun (WGS) entry which is preliminary data.</text>
</comment>
<protein>
    <submittedName>
        <fullName evidence="2">Uncharacterized protein</fullName>
    </submittedName>
</protein>
<feature type="non-terminal residue" evidence="2">
    <location>
        <position position="1"/>
    </location>
</feature>
<proteinExistence type="predicted"/>
<reference evidence="2 3" key="1">
    <citation type="journal article" date="2019" name="Sci. Rep.">
        <title>A high-quality genome of Eragrostis curvula grass provides insights into Poaceae evolution and supports new strategies to enhance forage quality.</title>
        <authorList>
            <person name="Carballo J."/>
            <person name="Santos B.A.C.M."/>
            <person name="Zappacosta D."/>
            <person name="Garbus I."/>
            <person name="Selva J.P."/>
            <person name="Gallo C.A."/>
            <person name="Diaz A."/>
            <person name="Albertini E."/>
            <person name="Caccamo M."/>
            <person name="Echenique V."/>
        </authorList>
    </citation>
    <scope>NUCLEOTIDE SEQUENCE [LARGE SCALE GENOMIC DNA]</scope>
    <source>
        <strain evidence="3">cv. Victoria</strain>
        <tissue evidence="2">Leaf</tissue>
    </source>
</reference>
<evidence type="ECO:0000256" key="1">
    <source>
        <dbReference type="SAM" id="MobiDB-lite"/>
    </source>
</evidence>
<accession>A0A5J9UGS8</accession>
<gene>
    <name evidence="2" type="ORF">EJB05_32572</name>
</gene>
<feature type="compositionally biased region" description="Polar residues" evidence="1">
    <location>
        <begin position="84"/>
        <end position="96"/>
    </location>
</feature>
<dbReference type="Gramene" id="TVU22852">
    <property type="protein sequence ID" value="TVU22852"/>
    <property type="gene ID" value="EJB05_32572"/>
</dbReference>